<keyword evidence="1" id="KW-0732">Signal</keyword>
<accession>A0ABT2FMH5</accession>
<dbReference type="InterPro" id="IPR053196">
    <property type="entry name" value="Lipoprotein_YbaY-like"/>
</dbReference>
<evidence type="ECO:0000313" key="2">
    <source>
        <dbReference type="EMBL" id="MCS4556411.1"/>
    </source>
</evidence>
<dbReference type="RefSeq" id="WP_238895807.1">
    <property type="nucleotide sequence ID" value="NZ_JAKOGG010000004.1"/>
</dbReference>
<reference evidence="3" key="1">
    <citation type="submission" date="2023-07" db="EMBL/GenBank/DDBJ databases">
        <title>Shewanella mangrovi sp. nov., an acetaldehyde- degrading bacterium isolated from mangrove sediment.</title>
        <authorList>
            <person name="Liu Y."/>
        </authorList>
    </citation>
    <scope>NUCLEOTIDE SEQUENCE [LARGE SCALE GENOMIC DNA]</scope>
    <source>
        <strain evidence="3">C32</strain>
    </source>
</reference>
<name>A0ABT2FMH5_9GAMM</name>
<proteinExistence type="predicted"/>
<comment type="caution">
    <text evidence="2">The sequence shown here is derived from an EMBL/GenBank/DDBJ whole genome shotgun (WGS) entry which is preliminary data.</text>
</comment>
<evidence type="ECO:0000256" key="1">
    <source>
        <dbReference type="SAM" id="SignalP"/>
    </source>
</evidence>
<evidence type="ECO:0000313" key="3">
    <source>
        <dbReference type="Proteomes" id="UP001201549"/>
    </source>
</evidence>
<feature type="chain" id="PRO_5047490342" evidence="1">
    <location>
        <begin position="18"/>
        <end position="134"/>
    </location>
</feature>
<dbReference type="InterPro" id="IPR039366">
    <property type="entry name" value="Pilotin"/>
</dbReference>
<gene>
    <name evidence="2" type="ORF">L9G74_08175</name>
</gene>
<dbReference type="PANTHER" id="PTHR38013:SF1">
    <property type="entry name" value="GLYCOPROTEIN_POLYSACCHARIDE METABOLISM"/>
    <property type="match status" value="1"/>
</dbReference>
<dbReference type="PANTHER" id="PTHR38013">
    <property type="entry name" value="GLYCOPROTEIN/POLYSACCHARIDE METABOLISM"/>
    <property type="match status" value="1"/>
</dbReference>
<feature type="signal peptide" evidence="1">
    <location>
        <begin position="1"/>
        <end position="17"/>
    </location>
</feature>
<dbReference type="Pfam" id="PF09619">
    <property type="entry name" value="YscW"/>
    <property type="match status" value="1"/>
</dbReference>
<dbReference type="Proteomes" id="UP001201549">
    <property type="component" value="Unassembled WGS sequence"/>
</dbReference>
<dbReference type="PROSITE" id="PS51257">
    <property type="entry name" value="PROKAR_LIPOPROTEIN"/>
    <property type="match status" value="1"/>
</dbReference>
<protein>
    <submittedName>
        <fullName evidence="2">YbaY family lipoprotein</fullName>
    </submittedName>
</protein>
<keyword evidence="2" id="KW-0449">Lipoprotein</keyword>
<organism evidence="2 3">
    <name type="scientific">Shewanella electrica</name>
    <dbReference type="NCBI Taxonomy" id="515560"/>
    <lineage>
        <taxon>Bacteria</taxon>
        <taxon>Pseudomonadati</taxon>
        <taxon>Pseudomonadota</taxon>
        <taxon>Gammaproteobacteria</taxon>
        <taxon>Alteromonadales</taxon>
        <taxon>Shewanellaceae</taxon>
        <taxon>Shewanella</taxon>
    </lineage>
</organism>
<keyword evidence="3" id="KW-1185">Reference proteome</keyword>
<dbReference type="EMBL" id="JAKOGG010000004">
    <property type="protein sequence ID" value="MCS4556411.1"/>
    <property type="molecule type" value="Genomic_DNA"/>
</dbReference>
<sequence>MKLLKGVFALVMLLSVAGCVTVEPDPPVVINGAAGYREKLALPPGCTITIAVIDLDTPGVIIAQKSFNVARAPVPFKFILPADTISSKINYGVVSLIQYNNKVIFQTYDKYPVINNGKYTVEVMMKAVPLENLQ</sequence>